<dbReference type="InterPro" id="IPR000093">
    <property type="entry name" value="DNA_Rcmb_RecR"/>
</dbReference>
<keyword evidence="1 7" id="KW-0479">Metal-binding</keyword>
<sequence length="198" mass="22738">MFPSRFKNVLDFFTRLPSLGPRQSIRLIFHLSSWNKSDLRIFGESIIALTEMKTCPMCFFIHENENDLCEICNDHNRRKDIIAIVEKQTDIVSLEQTKKMNNHYFIIGDIKRNFAASANYERINILKKRIDDTLSGKAAEIILAISPTTYGDIITGTLTHELFDYAHKISRLARGIPTGGDIEFADEDTLRNAIDNRK</sequence>
<gene>
    <name evidence="7" type="primary">recR</name>
    <name evidence="9" type="ORF">A2586_00180</name>
</gene>
<dbReference type="SUPFAM" id="SSF111304">
    <property type="entry name" value="Recombination protein RecR"/>
    <property type="match status" value="1"/>
</dbReference>
<dbReference type="Pfam" id="PF13662">
    <property type="entry name" value="Toprim_4"/>
    <property type="match status" value="1"/>
</dbReference>
<evidence type="ECO:0000256" key="5">
    <source>
        <dbReference type="ARBA" id="ARBA00023172"/>
    </source>
</evidence>
<evidence type="ECO:0000256" key="3">
    <source>
        <dbReference type="ARBA" id="ARBA00022771"/>
    </source>
</evidence>
<comment type="caution">
    <text evidence="7">Lacks conserved residue(s) required for the propagation of feature annotation.</text>
</comment>
<dbReference type="Proteomes" id="UP000176611">
    <property type="component" value="Unassembled WGS sequence"/>
</dbReference>
<dbReference type="InterPro" id="IPR023627">
    <property type="entry name" value="Rcmb_RecR"/>
</dbReference>
<feature type="domain" description="Toprim" evidence="8">
    <location>
        <begin position="81"/>
        <end position="173"/>
    </location>
</feature>
<dbReference type="EMBL" id="MHJO01000013">
    <property type="protein sequence ID" value="OGY69385.1"/>
    <property type="molecule type" value="Genomic_DNA"/>
</dbReference>
<protein>
    <recommendedName>
        <fullName evidence="7">Recombination protein RecR</fullName>
    </recommendedName>
</protein>
<dbReference type="AlphaFoldDB" id="A0A1G1ZY48"/>
<keyword evidence="3 7" id="KW-0863">Zinc-finger</keyword>
<comment type="caution">
    <text evidence="9">The sequence shown here is derived from an EMBL/GenBank/DDBJ whole genome shotgun (WGS) entry which is preliminary data.</text>
</comment>
<keyword evidence="2 7" id="KW-0227">DNA damage</keyword>
<evidence type="ECO:0000256" key="2">
    <source>
        <dbReference type="ARBA" id="ARBA00022763"/>
    </source>
</evidence>
<keyword evidence="6 7" id="KW-0234">DNA repair</keyword>
<evidence type="ECO:0000256" key="4">
    <source>
        <dbReference type="ARBA" id="ARBA00022833"/>
    </source>
</evidence>
<proteinExistence type="inferred from homology"/>
<dbReference type="PANTHER" id="PTHR30446">
    <property type="entry name" value="RECOMBINATION PROTEIN RECR"/>
    <property type="match status" value="1"/>
</dbReference>
<comment type="similarity">
    <text evidence="7">Belongs to the RecR family.</text>
</comment>
<dbReference type="InterPro" id="IPR006171">
    <property type="entry name" value="TOPRIM_dom"/>
</dbReference>
<keyword evidence="4 7" id="KW-0862">Zinc</keyword>
<dbReference type="PANTHER" id="PTHR30446:SF0">
    <property type="entry name" value="RECOMBINATION PROTEIN RECR"/>
    <property type="match status" value="1"/>
</dbReference>
<dbReference type="Gene3D" id="3.40.1360.10">
    <property type="match status" value="1"/>
</dbReference>
<evidence type="ECO:0000259" key="8">
    <source>
        <dbReference type="Pfam" id="PF13662"/>
    </source>
</evidence>
<evidence type="ECO:0000313" key="10">
    <source>
        <dbReference type="Proteomes" id="UP000176611"/>
    </source>
</evidence>
<organism evidence="9 10">
    <name type="scientific">Candidatus Harrisonbacteria bacterium RIFOXYD1_FULL_40_9</name>
    <dbReference type="NCBI Taxonomy" id="1798412"/>
    <lineage>
        <taxon>Bacteria</taxon>
        <taxon>Candidatus Harrisoniibacteriota</taxon>
    </lineage>
</organism>
<comment type="function">
    <text evidence="7">May play a role in DNA repair. It seems to be involved in an RecBC-independent recombinational process of DNA repair. It may act with RecF and RecO.</text>
</comment>
<name>A0A1G1ZY48_9BACT</name>
<evidence type="ECO:0000256" key="1">
    <source>
        <dbReference type="ARBA" id="ARBA00022723"/>
    </source>
</evidence>
<dbReference type="Pfam" id="PF21175">
    <property type="entry name" value="RecR_C"/>
    <property type="match status" value="1"/>
</dbReference>
<dbReference type="GO" id="GO:0008270">
    <property type="term" value="F:zinc ion binding"/>
    <property type="evidence" value="ECO:0007669"/>
    <property type="project" value="UniProtKB-KW"/>
</dbReference>
<dbReference type="HAMAP" id="MF_00017">
    <property type="entry name" value="RecR"/>
    <property type="match status" value="1"/>
</dbReference>
<dbReference type="Gene3D" id="1.10.8.420">
    <property type="entry name" value="RecR Domain 1"/>
    <property type="match status" value="1"/>
</dbReference>
<evidence type="ECO:0000256" key="6">
    <source>
        <dbReference type="ARBA" id="ARBA00023204"/>
    </source>
</evidence>
<keyword evidence="5 7" id="KW-0233">DNA recombination</keyword>
<dbReference type="GO" id="GO:0003677">
    <property type="term" value="F:DNA binding"/>
    <property type="evidence" value="ECO:0007669"/>
    <property type="project" value="UniProtKB-UniRule"/>
</dbReference>
<evidence type="ECO:0000256" key="7">
    <source>
        <dbReference type="HAMAP-Rule" id="MF_00017"/>
    </source>
</evidence>
<evidence type="ECO:0000313" key="9">
    <source>
        <dbReference type="EMBL" id="OGY69385.1"/>
    </source>
</evidence>
<dbReference type="GO" id="GO:0006310">
    <property type="term" value="P:DNA recombination"/>
    <property type="evidence" value="ECO:0007669"/>
    <property type="project" value="UniProtKB-UniRule"/>
</dbReference>
<reference evidence="9 10" key="1">
    <citation type="journal article" date="2016" name="Nat. Commun.">
        <title>Thousands of microbial genomes shed light on interconnected biogeochemical processes in an aquifer system.</title>
        <authorList>
            <person name="Anantharaman K."/>
            <person name="Brown C.T."/>
            <person name="Hug L.A."/>
            <person name="Sharon I."/>
            <person name="Castelle C.J."/>
            <person name="Probst A.J."/>
            <person name="Thomas B.C."/>
            <person name="Singh A."/>
            <person name="Wilkins M.J."/>
            <person name="Karaoz U."/>
            <person name="Brodie E.L."/>
            <person name="Williams K.H."/>
            <person name="Hubbard S.S."/>
            <person name="Banfield J.F."/>
        </authorList>
    </citation>
    <scope>NUCLEOTIDE SEQUENCE [LARGE SCALE GENOMIC DNA]</scope>
</reference>
<dbReference type="GO" id="GO:0006281">
    <property type="term" value="P:DNA repair"/>
    <property type="evidence" value="ECO:0007669"/>
    <property type="project" value="UniProtKB-UniRule"/>
</dbReference>
<accession>A0A1G1ZY48</accession>